<dbReference type="GO" id="GO:0005789">
    <property type="term" value="C:endoplasmic reticulum membrane"/>
    <property type="evidence" value="ECO:0007669"/>
    <property type="project" value="UniProtKB-SubCell"/>
</dbReference>
<comment type="catalytic activity">
    <reaction evidence="13 14">
        <text>a very-long-chain (3R)-3-hydroxyacyl-CoA = a very-long-chain (2E)-enoyl-CoA + H2O</text>
        <dbReference type="Rhea" id="RHEA:45812"/>
        <dbReference type="ChEBI" id="CHEBI:15377"/>
        <dbReference type="ChEBI" id="CHEBI:83728"/>
        <dbReference type="ChEBI" id="CHEBI:85440"/>
        <dbReference type="EC" id="4.2.1.134"/>
    </reaction>
</comment>
<keyword evidence="7 14" id="KW-0276">Fatty acid metabolism</keyword>
<keyword evidence="14" id="KW-0256">Endoplasmic reticulum</keyword>
<evidence type="ECO:0000256" key="5">
    <source>
        <dbReference type="ARBA" id="ARBA00022516"/>
    </source>
</evidence>
<dbReference type="AlphaFoldDB" id="A0A0C3BAR2"/>
<keyword evidence="16" id="KW-1185">Reference proteome</keyword>
<keyword evidence="12 14" id="KW-0456">Lyase</keyword>
<dbReference type="GO" id="GO:0042761">
    <property type="term" value="P:very long-chain fatty acid biosynthetic process"/>
    <property type="evidence" value="ECO:0007669"/>
    <property type="project" value="TreeGrafter"/>
</dbReference>
<keyword evidence="10 14" id="KW-0472">Membrane</keyword>
<comment type="function">
    <text evidence="14">Catalyzes the third of the four reactions of the long-chain fatty acids elongation cycle. This endoplasmic reticulum-bound enzymatic process, allows the addition of two carbons to the chain of long- and very long-chain fatty acids/VLCFAs per cycle. This enzyme catalyzes the dehydration of the 3-hydroxyacyl-CoA intermediate into trans-2,3-enoyl-CoA, within each cycle of fatty acid elongation. Thereby, it participates to the production of VLCFAs of different chain lengths that are involved in multiple biological processes as precursors of membrane lipids and lipid mediators.</text>
</comment>
<evidence type="ECO:0000256" key="11">
    <source>
        <dbReference type="ARBA" id="ARBA00023160"/>
    </source>
</evidence>
<evidence type="ECO:0000256" key="13">
    <source>
        <dbReference type="ARBA" id="ARBA00036671"/>
    </source>
</evidence>
<evidence type="ECO:0000256" key="12">
    <source>
        <dbReference type="ARBA" id="ARBA00023239"/>
    </source>
</evidence>
<evidence type="ECO:0000313" key="15">
    <source>
        <dbReference type="EMBL" id="KIM83383.1"/>
    </source>
</evidence>
<evidence type="ECO:0000256" key="14">
    <source>
        <dbReference type="RuleBase" id="RU363109"/>
    </source>
</evidence>
<dbReference type="PANTHER" id="PTHR11035:SF3">
    <property type="entry name" value="VERY-LONG-CHAIN (3R)-3-HYDROXYACYL-COA DEHYDRATASE"/>
    <property type="match status" value="1"/>
</dbReference>
<evidence type="ECO:0000256" key="3">
    <source>
        <dbReference type="ARBA" id="ARBA00007811"/>
    </source>
</evidence>
<keyword evidence="8 14" id="KW-1133">Transmembrane helix</keyword>
<comment type="similarity">
    <text evidence="3 14">Belongs to the very long-chain fatty acids dehydratase HACD family.</text>
</comment>
<dbReference type="UniPathway" id="UPA00094"/>
<evidence type="ECO:0000256" key="7">
    <source>
        <dbReference type="ARBA" id="ARBA00022832"/>
    </source>
</evidence>
<evidence type="ECO:0000256" key="1">
    <source>
        <dbReference type="ARBA" id="ARBA00004141"/>
    </source>
</evidence>
<dbReference type="GO" id="GO:0102158">
    <property type="term" value="F:very-long-chain (3R)-3-hydroxyacyl-CoA dehydratase activity"/>
    <property type="evidence" value="ECO:0007669"/>
    <property type="project" value="UniProtKB-EC"/>
</dbReference>
<reference evidence="16" key="2">
    <citation type="submission" date="2015-01" db="EMBL/GenBank/DDBJ databases">
        <title>Evolutionary Origins and Diversification of the Mycorrhizal Mutualists.</title>
        <authorList>
            <consortium name="DOE Joint Genome Institute"/>
            <consortium name="Mycorrhizal Genomics Consortium"/>
            <person name="Kohler A."/>
            <person name="Kuo A."/>
            <person name="Nagy L.G."/>
            <person name="Floudas D."/>
            <person name="Copeland A."/>
            <person name="Barry K.W."/>
            <person name="Cichocki N."/>
            <person name="Veneault-Fourrey C."/>
            <person name="LaButti K."/>
            <person name="Lindquist E.A."/>
            <person name="Lipzen A."/>
            <person name="Lundell T."/>
            <person name="Morin E."/>
            <person name="Murat C."/>
            <person name="Riley R."/>
            <person name="Ohm R."/>
            <person name="Sun H."/>
            <person name="Tunlid A."/>
            <person name="Henrissat B."/>
            <person name="Grigoriev I.V."/>
            <person name="Hibbett D.S."/>
            <person name="Martin F."/>
        </authorList>
    </citation>
    <scope>NUCLEOTIDE SEQUENCE [LARGE SCALE GENOMIC DNA]</scope>
    <source>
        <strain evidence="16">F 1598</strain>
    </source>
</reference>
<dbReference type="EC" id="4.2.1.134" evidence="4 14"/>
<feature type="transmembrane region" description="Helical" evidence="14">
    <location>
        <begin position="120"/>
        <end position="138"/>
    </location>
</feature>
<keyword evidence="9 14" id="KW-0443">Lipid metabolism</keyword>
<dbReference type="InterPro" id="IPR007482">
    <property type="entry name" value="Tyr_Pase-like_PTPLA"/>
</dbReference>
<reference evidence="15 16" key="1">
    <citation type="submission" date="2014-04" db="EMBL/GenBank/DDBJ databases">
        <authorList>
            <consortium name="DOE Joint Genome Institute"/>
            <person name="Kuo A."/>
            <person name="Tarkka M."/>
            <person name="Buscot F."/>
            <person name="Kohler A."/>
            <person name="Nagy L.G."/>
            <person name="Floudas D."/>
            <person name="Copeland A."/>
            <person name="Barry K.W."/>
            <person name="Cichocki N."/>
            <person name="Veneault-Fourrey C."/>
            <person name="LaButti K."/>
            <person name="Lindquist E.A."/>
            <person name="Lipzen A."/>
            <person name="Lundell T."/>
            <person name="Morin E."/>
            <person name="Murat C."/>
            <person name="Sun H."/>
            <person name="Tunlid A."/>
            <person name="Henrissat B."/>
            <person name="Grigoriev I.V."/>
            <person name="Hibbett D.S."/>
            <person name="Martin F."/>
            <person name="Nordberg H.P."/>
            <person name="Cantor M.N."/>
            <person name="Hua S.X."/>
        </authorList>
    </citation>
    <scope>NUCLEOTIDE SEQUENCE [LARGE SCALE GENOMIC DNA]</scope>
    <source>
        <strain evidence="15 16">F 1598</strain>
    </source>
</reference>
<protein>
    <recommendedName>
        <fullName evidence="4 14">Very-long-chain (3R)-3-hydroxyacyl-CoA dehydratase</fullName>
        <ecNumber evidence="4 14">4.2.1.134</ecNumber>
    </recommendedName>
</protein>
<evidence type="ECO:0000256" key="2">
    <source>
        <dbReference type="ARBA" id="ARBA00005194"/>
    </source>
</evidence>
<name>A0A0C3BAR2_PILCF</name>
<dbReference type="PANTHER" id="PTHR11035">
    <property type="entry name" value="VERY-LONG-CHAIN (3R)-3-HYDROXYACYL-COA DEHYDRATASE"/>
    <property type="match status" value="1"/>
</dbReference>
<evidence type="ECO:0000256" key="6">
    <source>
        <dbReference type="ARBA" id="ARBA00022692"/>
    </source>
</evidence>
<dbReference type="FunCoup" id="A0A0C3BAR2">
    <property type="interactions" value="356"/>
</dbReference>
<dbReference type="Proteomes" id="UP000054166">
    <property type="component" value="Unassembled WGS sequence"/>
</dbReference>
<dbReference type="GO" id="GO:0030148">
    <property type="term" value="P:sphingolipid biosynthetic process"/>
    <property type="evidence" value="ECO:0007669"/>
    <property type="project" value="TreeGrafter"/>
</dbReference>
<evidence type="ECO:0000256" key="4">
    <source>
        <dbReference type="ARBA" id="ARBA00013122"/>
    </source>
</evidence>
<accession>A0A0C3BAR2</accession>
<feature type="transmembrane region" description="Helical" evidence="14">
    <location>
        <begin position="30"/>
        <end position="54"/>
    </location>
</feature>
<evidence type="ECO:0000256" key="10">
    <source>
        <dbReference type="ARBA" id="ARBA00023136"/>
    </source>
</evidence>
<dbReference type="OrthoDB" id="46988at2759"/>
<evidence type="ECO:0000256" key="8">
    <source>
        <dbReference type="ARBA" id="ARBA00022989"/>
    </source>
</evidence>
<keyword evidence="6 14" id="KW-0812">Transmembrane</keyword>
<keyword evidence="5 14" id="KW-0444">Lipid biosynthesis</keyword>
<dbReference type="EMBL" id="KN832991">
    <property type="protein sequence ID" value="KIM83383.1"/>
    <property type="molecule type" value="Genomic_DNA"/>
</dbReference>
<dbReference type="Pfam" id="PF04387">
    <property type="entry name" value="PTPLA"/>
    <property type="match status" value="1"/>
</dbReference>
<gene>
    <name evidence="15" type="ORF">PILCRDRAFT_441686</name>
</gene>
<comment type="caution">
    <text evidence="14">Lacks conserved residue(s) required for the propagation of feature annotation.</text>
</comment>
<sequence>MPPRKQKDTPPAPPTKVAGFDKETAIKYYLAAYNVVSTLGWSYILVTLLAHLLIPTAQPTFAQPIAKASSTITRYLPFLKSSPILNKSTPVQIKTILPPFLIPYFLRACTAYGKVGERTAWVQTLAVLEIVHVLLGFVKSAIQTTVMQVFSRLALVWYIAENFEVARNNPLYSSMVLAWSVTEIIRYSFYAISLFTQVPYPLLYLRYTTFYILYPIGAGSEAFLIYSTLLSGSSWTLGDYFRGTLFLVWWPSLYILYTHMIKQRRKVLGTGQGNVVGSKKAQ</sequence>
<proteinExistence type="inferred from homology"/>
<dbReference type="STRING" id="765440.A0A0C3BAR2"/>
<evidence type="ECO:0000256" key="9">
    <source>
        <dbReference type="ARBA" id="ARBA00023098"/>
    </source>
</evidence>
<keyword evidence="11 14" id="KW-0275">Fatty acid biosynthesis</keyword>
<comment type="pathway">
    <text evidence="2 14">Lipid metabolism; fatty acid biosynthesis.</text>
</comment>
<dbReference type="InParanoid" id="A0A0C3BAR2"/>
<organism evidence="15 16">
    <name type="scientific">Piloderma croceum (strain F 1598)</name>
    <dbReference type="NCBI Taxonomy" id="765440"/>
    <lineage>
        <taxon>Eukaryota</taxon>
        <taxon>Fungi</taxon>
        <taxon>Dikarya</taxon>
        <taxon>Basidiomycota</taxon>
        <taxon>Agaricomycotina</taxon>
        <taxon>Agaricomycetes</taxon>
        <taxon>Agaricomycetidae</taxon>
        <taxon>Atheliales</taxon>
        <taxon>Atheliaceae</taxon>
        <taxon>Piloderma</taxon>
    </lineage>
</organism>
<evidence type="ECO:0000313" key="16">
    <source>
        <dbReference type="Proteomes" id="UP000054166"/>
    </source>
</evidence>
<feature type="transmembrane region" description="Helical" evidence="14">
    <location>
        <begin position="204"/>
        <end position="228"/>
    </location>
</feature>
<feature type="transmembrane region" description="Helical" evidence="14">
    <location>
        <begin position="240"/>
        <end position="257"/>
    </location>
</feature>
<comment type="subcellular location">
    <subcellularLocation>
        <location evidence="14">Endoplasmic reticulum membrane</location>
        <topology evidence="14">Multi-pass membrane protein</topology>
    </subcellularLocation>
    <subcellularLocation>
        <location evidence="1">Membrane</location>
        <topology evidence="1">Multi-pass membrane protein</topology>
    </subcellularLocation>
</comment>
<dbReference type="GO" id="GO:0030497">
    <property type="term" value="P:fatty acid elongation"/>
    <property type="evidence" value="ECO:0007669"/>
    <property type="project" value="TreeGrafter"/>
</dbReference>
<dbReference type="HOGENOM" id="CLU_034302_6_1_1"/>